<proteinExistence type="inferred from homology"/>
<reference evidence="9" key="1">
    <citation type="submission" date="2013-12" db="EMBL/GenBank/DDBJ databases">
        <authorList>
            <person name="Genoscope - CEA"/>
        </authorList>
    </citation>
    <scope>NUCLEOTIDE SEQUENCE</scope>
    <source>
        <strain evidence="9">CBS 1993</strain>
    </source>
</reference>
<evidence type="ECO:0000256" key="4">
    <source>
        <dbReference type="ARBA" id="ARBA00022499"/>
    </source>
</evidence>
<dbReference type="RefSeq" id="XP_022456754.1">
    <property type="nucleotide sequence ID" value="XM_022605269.1"/>
</dbReference>
<keyword evidence="6" id="KW-0072">Autophagy</keyword>
<dbReference type="GO" id="GO:0034727">
    <property type="term" value="P:piecemeal microautophagy of the nucleus"/>
    <property type="evidence" value="ECO:0007669"/>
    <property type="project" value="TreeGrafter"/>
</dbReference>
<dbReference type="GO" id="GO:0005776">
    <property type="term" value="C:autophagosome"/>
    <property type="evidence" value="ECO:0007669"/>
    <property type="project" value="TreeGrafter"/>
</dbReference>
<evidence type="ECO:0000256" key="2">
    <source>
        <dbReference type="ARBA" id="ARBA00006910"/>
    </source>
</evidence>
<dbReference type="Gene3D" id="3.10.20.620">
    <property type="match status" value="1"/>
</dbReference>
<dbReference type="Pfam" id="PF20638">
    <property type="entry name" value="ATG5_UblA"/>
    <property type="match status" value="1"/>
</dbReference>
<evidence type="ECO:0000256" key="3">
    <source>
        <dbReference type="ARBA" id="ARBA00011554"/>
    </source>
</evidence>
<protein>
    <submittedName>
        <fullName evidence="9">Uncharacterized protein</fullName>
    </submittedName>
</protein>
<organism evidence="9 10">
    <name type="scientific">Kuraishia capsulata CBS 1993</name>
    <dbReference type="NCBI Taxonomy" id="1382522"/>
    <lineage>
        <taxon>Eukaryota</taxon>
        <taxon>Fungi</taxon>
        <taxon>Dikarya</taxon>
        <taxon>Ascomycota</taxon>
        <taxon>Saccharomycotina</taxon>
        <taxon>Pichiomycetes</taxon>
        <taxon>Pichiales</taxon>
        <taxon>Pichiaceae</taxon>
        <taxon>Kuraishia</taxon>
    </lineage>
</organism>
<dbReference type="InterPro" id="IPR042527">
    <property type="entry name" value="Atg5_UblA_dom_sf"/>
</dbReference>
<dbReference type="OrthoDB" id="272162at2759"/>
<dbReference type="AlphaFoldDB" id="W6MGP2"/>
<dbReference type="InterPro" id="IPR007239">
    <property type="entry name" value="Atg5"/>
</dbReference>
<dbReference type="EMBL" id="HG793125">
    <property type="protein sequence ID" value="CDK24738.1"/>
    <property type="molecule type" value="Genomic_DNA"/>
</dbReference>
<dbReference type="GO" id="GO:0061908">
    <property type="term" value="C:phagophore"/>
    <property type="evidence" value="ECO:0007669"/>
    <property type="project" value="TreeGrafter"/>
</dbReference>
<dbReference type="GO" id="GO:0019776">
    <property type="term" value="F:Atg8-family ligase activity"/>
    <property type="evidence" value="ECO:0007669"/>
    <property type="project" value="TreeGrafter"/>
</dbReference>
<evidence type="ECO:0000259" key="8">
    <source>
        <dbReference type="Pfam" id="PF20638"/>
    </source>
</evidence>
<dbReference type="PANTHER" id="PTHR13040:SF2">
    <property type="entry name" value="AUTOPHAGY PROTEIN 5"/>
    <property type="match status" value="1"/>
</dbReference>
<evidence type="ECO:0000256" key="6">
    <source>
        <dbReference type="ARBA" id="ARBA00023006"/>
    </source>
</evidence>
<dbReference type="Gene3D" id="1.10.246.190">
    <property type="entry name" value="Autophagy protein Apg5, helix rich domain"/>
    <property type="match status" value="1"/>
</dbReference>
<accession>W6MGP2</accession>
<keyword evidence="5" id="KW-0832">Ubl conjugation</keyword>
<name>W6MGP2_9ASCO</name>
<reference evidence="9" key="2">
    <citation type="submission" date="2014-02" db="EMBL/GenBank/DDBJ databases">
        <title>Complete DNA sequence of /Kuraishia capsulata/ illustrates novel genomic features among budding yeasts (/Saccharomycotina/).</title>
        <authorList>
            <person name="Morales L."/>
            <person name="Noel B."/>
            <person name="Porcel B."/>
            <person name="Marcet-Houben M."/>
            <person name="Hullo M-F."/>
            <person name="Sacerdot C."/>
            <person name="Tekaia F."/>
            <person name="Leh-Louis V."/>
            <person name="Despons L."/>
            <person name="Khanna V."/>
            <person name="Aury J-M."/>
            <person name="Barbe V."/>
            <person name="Couloux A."/>
            <person name="Labadie K."/>
            <person name="Pelletier E."/>
            <person name="Souciet J-L."/>
            <person name="Boekhout T."/>
            <person name="Gabaldon T."/>
            <person name="Wincker P."/>
            <person name="Dujon B."/>
        </authorList>
    </citation>
    <scope>NUCLEOTIDE SEQUENCE</scope>
    <source>
        <strain evidence="9">CBS 1993</strain>
    </source>
</reference>
<keyword evidence="4" id="KW-1017">Isopeptide bond</keyword>
<dbReference type="GO" id="GO:0034045">
    <property type="term" value="C:phagophore assembly site membrane"/>
    <property type="evidence" value="ECO:0007669"/>
    <property type="project" value="UniProtKB-SubCell"/>
</dbReference>
<evidence type="ECO:0000256" key="5">
    <source>
        <dbReference type="ARBA" id="ARBA00022843"/>
    </source>
</evidence>
<comment type="similarity">
    <text evidence="2">Belongs to the ATG5 family.</text>
</comment>
<dbReference type="GeneID" id="34518142"/>
<dbReference type="InterPro" id="IPR042526">
    <property type="entry name" value="Atg5_HR"/>
</dbReference>
<dbReference type="PANTHER" id="PTHR13040">
    <property type="entry name" value="AUTOPHAGY PROTEIN 5"/>
    <property type="match status" value="1"/>
</dbReference>
<dbReference type="InterPro" id="IPR048939">
    <property type="entry name" value="ATG5_UblA"/>
</dbReference>
<dbReference type="GO" id="GO:0000422">
    <property type="term" value="P:autophagy of mitochondrion"/>
    <property type="evidence" value="ECO:0007669"/>
    <property type="project" value="TreeGrafter"/>
</dbReference>
<keyword evidence="10" id="KW-1185">Reference proteome</keyword>
<comment type="subunit">
    <text evidence="3">Conjugated with ATG12.</text>
</comment>
<feature type="domain" description="Autophagy protein ATG5 alpha-helical bundle region" evidence="7">
    <location>
        <begin position="135"/>
        <end position="180"/>
    </location>
</feature>
<dbReference type="GO" id="GO:0006995">
    <property type="term" value="P:cellular response to nitrogen starvation"/>
    <property type="evidence" value="ECO:0007669"/>
    <property type="project" value="TreeGrafter"/>
</dbReference>
<comment type="subcellular location">
    <subcellularLocation>
        <location evidence="1">Preautophagosomal structure membrane</location>
        <topology evidence="1">Peripheral membrane protein</topology>
    </subcellularLocation>
</comment>
<evidence type="ECO:0000256" key="1">
    <source>
        <dbReference type="ARBA" id="ARBA00004623"/>
    </source>
</evidence>
<evidence type="ECO:0000313" key="9">
    <source>
        <dbReference type="EMBL" id="CDK24738.1"/>
    </source>
</evidence>
<evidence type="ECO:0000313" key="10">
    <source>
        <dbReference type="Proteomes" id="UP000019384"/>
    </source>
</evidence>
<dbReference type="Proteomes" id="UP000019384">
    <property type="component" value="Unassembled WGS sequence"/>
</dbReference>
<dbReference type="STRING" id="1382522.W6MGP2"/>
<dbReference type="HOGENOM" id="CLU_051894_3_0_1"/>
<gene>
    <name evidence="9" type="ORF">KUCA_T00000704001</name>
</gene>
<dbReference type="InterPro" id="IPR048940">
    <property type="entry name" value="ATG5_HBR"/>
</dbReference>
<dbReference type="GO" id="GO:0044233">
    <property type="term" value="C:mitochondria-associated endoplasmic reticulum membrane contact site"/>
    <property type="evidence" value="ECO:0007669"/>
    <property type="project" value="TreeGrafter"/>
</dbReference>
<dbReference type="Pfam" id="PF20637">
    <property type="entry name" value="ATG5_HBR"/>
    <property type="match status" value="1"/>
</dbReference>
<dbReference type="GO" id="GO:0034274">
    <property type="term" value="C:Atg12-Atg5-Atg16 complex"/>
    <property type="evidence" value="ECO:0007669"/>
    <property type="project" value="TreeGrafter"/>
</dbReference>
<evidence type="ECO:0000259" key="7">
    <source>
        <dbReference type="Pfam" id="PF20637"/>
    </source>
</evidence>
<feature type="domain" description="Autophagy protein ATG5 UblA" evidence="8">
    <location>
        <begin position="9"/>
        <end position="113"/>
    </location>
</feature>
<sequence length="183" mass="21210">MTSEIVSRIWEGRIPVRIGLSARDSQQGLAPSVFYCGTLRRNGYIHVVLPLLLRFFAPFVEDSSALKRDDWWLEFEDVPVKWNWPIGVSFDVMTGFDPSNAEPEPQAWELTLHHKDYPAEYIVPILTPPPSVRNQFLEDYWINQMKEACFILTGSAKPIMNLSRANSANFWKSVENRKFPRDH</sequence>